<keyword evidence="3" id="KW-1185">Reference proteome</keyword>
<dbReference type="InterPro" id="IPR023210">
    <property type="entry name" value="NADP_OxRdtase_dom"/>
</dbReference>
<dbReference type="Pfam" id="PF00248">
    <property type="entry name" value="Aldo_ket_red"/>
    <property type="match status" value="1"/>
</dbReference>
<dbReference type="EMBL" id="CAUYUJ010010196">
    <property type="protein sequence ID" value="CAK0828760.1"/>
    <property type="molecule type" value="Genomic_DNA"/>
</dbReference>
<feature type="non-terminal residue" evidence="2">
    <location>
        <position position="1"/>
    </location>
</feature>
<comment type="caution">
    <text evidence="2">The sequence shown here is derived from an EMBL/GenBank/DDBJ whole genome shotgun (WGS) entry which is preliminary data.</text>
</comment>
<sequence length="671" mass="73111">HGQPSHAPNHLQQAEVAGSDIESLFPTSLHRVLLHRPMPLADWRVLEAARAAGRVAEIGVCNYSAEKLQELLAHCDLKPDVVQNELHPCIHTPVPDICRQHGIRFEAHSVMSANGHLAEFAARRQPATAAQVAIAFCLARGADVCFSTANLQHLRENLEPQLPSLLSSAEVEELSTLALRHPIRRYRSQGSVALDADELYGQLAKDIADFESGLPFSDLCVRVPKTHRGTGGELAKALAQRFFPESEGCSAHQRFDGLLHRLRRAHEARREAAREDLRRAAPKTCALPRQAVAFPEALPVAVPGPACFDAFLQELRGLPTSGWIGHPRRFERGTLFPDGRMDLCKQAIRPRFEELCGSVQRSCAVRHFLLGNNVVFRDGTVEELALRLAALERLLRSDPQIETWYLAGNAIDAELSAPIAEAFLLASRTKALWLKMNPVKAGARHFGRLAALHSGLELLDLFNTGLCDSGLRAFRDGLAAHGGSRSLKHLYLSVNDITDGACAAEVVRLLPSLESLFLGVNLLGDAGAAPVLEALVGHPSLRRLEFGSNGLTDASLPLLLRVVSSAPLVAALTLGSYKSTDYFGGRHNDFVDAAALAQIASHLGFMSLNGGVNGLDFASFEDHVRAQAPDTLVFATQPGKSLWLGDTSVRRGLQHPEPFVKHIESIYRNQM</sequence>
<dbReference type="SMART" id="SM00368">
    <property type="entry name" value="LRR_RI"/>
    <property type="match status" value="4"/>
</dbReference>
<dbReference type="PANTHER" id="PTHR11732">
    <property type="entry name" value="ALDO/KETO REDUCTASE"/>
    <property type="match status" value="1"/>
</dbReference>
<organism evidence="2 3">
    <name type="scientific">Prorocentrum cordatum</name>
    <dbReference type="NCBI Taxonomy" id="2364126"/>
    <lineage>
        <taxon>Eukaryota</taxon>
        <taxon>Sar</taxon>
        <taxon>Alveolata</taxon>
        <taxon>Dinophyceae</taxon>
        <taxon>Prorocentrales</taxon>
        <taxon>Prorocentraceae</taxon>
        <taxon>Prorocentrum</taxon>
    </lineage>
</organism>
<dbReference type="InterPro" id="IPR032675">
    <property type="entry name" value="LRR_dom_sf"/>
</dbReference>
<name>A0ABN9SE91_9DINO</name>
<dbReference type="Gene3D" id="3.20.20.100">
    <property type="entry name" value="NADP-dependent oxidoreductase domain"/>
    <property type="match status" value="1"/>
</dbReference>
<dbReference type="SUPFAM" id="SSF52047">
    <property type="entry name" value="RNI-like"/>
    <property type="match status" value="1"/>
</dbReference>
<dbReference type="InterPro" id="IPR036812">
    <property type="entry name" value="NAD(P)_OxRdtase_dom_sf"/>
</dbReference>
<evidence type="ECO:0000313" key="3">
    <source>
        <dbReference type="Proteomes" id="UP001189429"/>
    </source>
</evidence>
<proteinExistence type="predicted"/>
<reference evidence="2" key="1">
    <citation type="submission" date="2023-10" db="EMBL/GenBank/DDBJ databases">
        <authorList>
            <person name="Chen Y."/>
            <person name="Shah S."/>
            <person name="Dougan E. K."/>
            <person name="Thang M."/>
            <person name="Chan C."/>
        </authorList>
    </citation>
    <scope>NUCLEOTIDE SEQUENCE [LARGE SCALE GENOMIC DNA]</scope>
</reference>
<gene>
    <name evidence="2" type="ORF">PCOR1329_LOCUS27904</name>
</gene>
<evidence type="ECO:0000313" key="2">
    <source>
        <dbReference type="EMBL" id="CAK0828760.1"/>
    </source>
</evidence>
<evidence type="ECO:0000259" key="1">
    <source>
        <dbReference type="Pfam" id="PF00248"/>
    </source>
</evidence>
<dbReference type="Proteomes" id="UP001189429">
    <property type="component" value="Unassembled WGS sequence"/>
</dbReference>
<feature type="domain" description="NADP-dependent oxidoreductase" evidence="1">
    <location>
        <begin position="32"/>
        <end position="113"/>
    </location>
</feature>
<protein>
    <recommendedName>
        <fullName evidence="1">NADP-dependent oxidoreductase domain-containing protein</fullName>
    </recommendedName>
</protein>
<dbReference type="Gene3D" id="3.80.10.10">
    <property type="entry name" value="Ribonuclease Inhibitor"/>
    <property type="match status" value="1"/>
</dbReference>
<accession>A0ABN9SE91</accession>
<dbReference type="InterPro" id="IPR020471">
    <property type="entry name" value="AKR"/>
</dbReference>
<dbReference type="SUPFAM" id="SSF51430">
    <property type="entry name" value="NAD(P)-linked oxidoreductase"/>
    <property type="match status" value="1"/>
</dbReference>